<dbReference type="GO" id="GO:0006047">
    <property type="term" value="P:UDP-N-acetylglucosamine metabolic process"/>
    <property type="evidence" value="ECO:0007669"/>
    <property type="project" value="TreeGrafter"/>
</dbReference>
<dbReference type="SUPFAM" id="SSF53697">
    <property type="entry name" value="SIS domain"/>
    <property type="match status" value="1"/>
</dbReference>
<dbReference type="Gene3D" id="1.10.10.2240">
    <property type="match status" value="1"/>
</dbReference>
<evidence type="ECO:0000313" key="3">
    <source>
        <dbReference type="EMBL" id="SMY09835.1"/>
    </source>
</evidence>
<dbReference type="EMBL" id="FXZK01000013">
    <property type="protein sequence ID" value="SMY09835.1"/>
    <property type="molecule type" value="Genomic_DNA"/>
</dbReference>
<dbReference type="PROSITE" id="PS51464">
    <property type="entry name" value="SIS"/>
    <property type="match status" value="1"/>
</dbReference>
<sequence>MLDHNLPTEAQLSAAIDSAKCRVDVDDVYFVACGGSYALMLPAEYVMDRQSKTMAAHALNAAEFKARAPARLGKSSIVILCSLSGTTPETVEAARFARERGALTIVLTTVAGSPLDEVAEISIYYKHDPKRLETNDAPALLARLTFGILAAREGNEVVAKLDAALNQLPGIVDKAVAAHEGRIATFAEDHKRDTVIYTMASGGNYATAYSYAICIFQEMQWIHSAAIHAGEYFHGPFEITDFDVPFIVLKSLGASRPMDDRAIDFVTKYSNRVTVLDAEELGLGALATDIVEYVEPLVFGALLRVYCDKLAFSRGHPLTVRRYMWQMEY</sequence>
<dbReference type="Gene3D" id="3.40.50.12570">
    <property type="match status" value="1"/>
</dbReference>
<dbReference type="GO" id="GO:0016787">
    <property type="term" value="F:hydrolase activity"/>
    <property type="evidence" value="ECO:0007669"/>
    <property type="project" value="UniProtKB-KW"/>
</dbReference>
<keyword evidence="3" id="KW-0378">Hydrolase</keyword>
<evidence type="ECO:0000259" key="2">
    <source>
        <dbReference type="PROSITE" id="PS51464"/>
    </source>
</evidence>
<gene>
    <name evidence="3" type="primary">frlB_2</name>
    <name evidence="3" type="ORF">LOM8899_04007</name>
</gene>
<dbReference type="CDD" id="cd05710">
    <property type="entry name" value="SIS_1"/>
    <property type="match status" value="1"/>
</dbReference>
<name>A0A238LKC1_9RHOB</name>
<dbReference type="AlphaFoldDB" id="A0A238LKC1"/>
<accession>A0A238LKC1</accession>
<dbReference type="EC" id="3.5.-.-" evidence="3"/>
<protein>
    <submittedName>
        <fullName evidence="3">Fructosamine deglycase FrlB</fullName>
        <ecNumber evidence="3">3.5.-.-</ecNumber>
    </submittedName>
</protein>
<dbReference type="Proteomes" id="UP000201613">
    <property type="component" value="Unassembled WGS sequence"/>
</dbReference>
<dbReference type="InterPro" id="IPR001347">
    <property type="entry name" value="SIS_dom"/>
</dbReference>
<dbReference type="PANTHER" id="PTHR10937:SF14">
    <property type="entry name" value="FRUCTOSELYSINE 6-PHOSPHATE DEGLYCASE"/>
    <property type="match status" value="1"/>
</dbReference>
<keyword evidence="1" id="KW-0032">Aminotransferase</keyword>
<organism evidence="3 4">
    <name type="scientific">Flavimaricola marinus</name>
    <dbReference type="NCBI Taxonomy" id="1819565"/>
    <lineage>
        <taxon>Bacteria</taxon>
        <taxon>Pseudomonadati</taxon>
        <taxon>Pseudomonadota</taxon>
        <taxon>Alphaproteobacteria</taxon>
        <taxon>Rhodobacterales</taxon>
        <taxon>Paracoccaceae</taxon>
        <taxon>Flavimaricola</taxon>
    </lineage>
</organism>
<dbReference type="InterPro" id="IPR046348">
    <property type="entry name" value="SIS_dom_sf"/>
</dbReference>
<feature type="domain" description="SIS" evidence="2">
    <location>
        <begin position="12"/>
        <end position="160"/>
    </location>
</feature>
<dbReference type="InterPro" id="IPR035488">
    <property type="entry name" value="FrlB_SIS"/>
</dbReference>
<proteinExistence type="predicted"/>
<dbReference type="Pfam" id="PF01380">
    <property type="entry name" value="SIS"/>
    <property type="match status" value="1"/>
</dbReference>
<keyword evidence="1" id="KW-0808">Transferase</keyword>
<dbReference type="InterPro" id="IPR035490">
    <property type="entry name" value="GlmS/FrlB_SIS"/>
</dbReference>
<reference evidence="3 4" key="1">
    <citation type="submission" date="2017-05" db="EMBL/GenBank/DDBJ databases">
        <authorList>
            <person name="Song R."/>
            <person name="Chenine A.L."/>
            <person name="Ruprecht R.M."/>
        </authorList>
    </citation>
    <scope>NUCLEOTIDE SEQUENCE [LARGE SCALE GENOMIC DNA]</scope>
    <source>
        <strain evidence="3 4">CECT 8899</strain>
    </source>
</reference>
<dbReference type="OrthoDB" id="9782098at2"/>
<evidence type="ECO:0000313" key="4">
    <source>
        <dbReference type="Proteomes" id="UP000201613"/>
    </source>
</evidence>
<dbReference type="GO" id="GO:0097367">
    <property type="term" value="F:carbohydrate derivative binding"/>
    <property type="evidence" value="ECO:0007669"/>
    <property type="project" value="InterPro"/>
</dbReference>
<dbReference type="GO" id="GO:0004360">
    <property type="term" value="F:glutamine-fructose-6-phosphate transaminase (isomerizing) activity"/>
    <property type="evidence" value="ECO:0007669"/>
    <property type="project" value="TreeGrafter"/>
</dbReference>
<evidence type="ECO:0000256" key="1">
    <source>
        <dbReference type="ARBA" id="ARBA00022576"/>
    </source>
</evidence>
<keyword evidence="4" id="KW-1185">Reference proteome</keyword>
<dbReference type="PANTHER" id="PTHR10937">
    <property type="entry name" value="GLUCOSAMINE--FRUCTOSE-6-PHOSPHATE AMINOTRANSFERASE, ISOMERIZING"/>
    <property type="match status" value="1"/>
</dbReference>
<dbReference type="PIRSF" id="PIRSF009290">
    <property type="entry name" value="FrlB"/>
    <property type="match status" value="1"/>
</dbReference>
<dbReference type="GO" id="GO:0006002">
    <property type="term" value="P:fructose 6-phosphate metabolic process"/>
    <property type="evidence" value="ECO:0007669"/>
    <property type="project" value="TreeGrafter"/>
</dbReference>
<dbReference type="CDD" id="cd05009">
    <property type="entry name" value="SIS_GlmS_GlmD_2"/>
    <property type="match status" value="1"/>
</dbReference>
<dbReference type="InterPro" id="IPR024713">
    <property type="entry name" value="Fructosamine_deglycase_FrlB"/>
</dbReference>
<dbReference type="GO" id="GO:0006487">
    <property type="term" value="P:protein N-linked glycosylation"/>
    <property type="evidence" value="ECO:0007669"/>
    <property type="project" value="TreeGrafter"/>
</dbReference>
<dbReference type="Gene3D" id="3.40.50.10490">
    <property type="entry name" value="Glucose-6-phosphate isomerase like protein, domain 1"/>
    <property type="match status" value="1"/>
</dbReference>
<dbReference type="RefSeq" id="WP_093994009.1">
    <property type="nucleotide sequence ID" value="NZ_FXZK01000013.1"/>
</dbReference>